<protein>
    <submittedName>
        <fullName evidence="2">Uncharacterized protein</fullName>
    </submittedName>
</protein>
<dbReference type="RefSeq" id="WP_012861318.1">
    <property type="nucleotide sequence ID" value="NC_013517.1"/>
</dbReference>
<reference evidence="3" key="1">
    <citation type="submission" date="2009-09" db="EMBL/GenBank/DDBJ databases">
        <title>The complete chromosome of Sebaldella termitidis ATCC 33386.</title>
        <authorList>
            <consortium name="US DOE Joint Genome Institute (JGI-PGF)"/>
            <person name="Lucas S."/>
            <person name="Copeland A."/>
            <person name="Lapidus A."/>
            <person name="Glavina del Rio T."/>
            <person name="Dalin E."/>
            <person name="Tice H."/>
            <person name="Bruce D."/>
            <person name="Goodwin L."/>
            <person name="Pitluck S."/>
            <person name="Kyrpides N."/>
            <person name="Mavromatis K."/>
            <person name="Ivanova N."/>
            <person name="Mikhailova N."/>
            <person name="Sims D."/>
            <person name="Meincke L."/>
            <person name="Brettin T."/>
            <person name="Detter J.C."/>
            <person name="Han C."/>
            <person name="Larimer F."/>
            <person name="Land M."/>
            <person name="Hauser L."/>
            <person name="Markowitz V."/>
            <person name="Cheng J.F."/>
            <person name="Hugenholtz P."/>
            <person name="Woyke T."/>
            <person name="Wu D."/>
            <person name="Eisen J.A."/>
        </authorList>
    </citation>
    <scope>NUCLEOTIDE SEQUENCE [LARGE SCALE GENOMIC DNA]</scope>
    <source>
        <strain evidence="3">ATCC 33386 / NCTC 11300</strain>
    </source>
</reference>
<dbReference type="STRING" id="526218.Sterm_1866"/>
<dbReference type="AlphaFoldDB" id="D1AJ36"/>
<gene>
    <name evidence="2" type="ordered locus">Sterm_1866</name>
</gene>
<dbReference type="KEGG" id="str:Sterm_1866"/>
<sequence length="261" mass="30668">MRKNREKDFEFFIKRGITGIILSVVIMLALELAIVYYYLLIGREENFYDAFRNHTSGMIILPVLPLYFMLLEISKFKEGKKLRKDFLDSGDKISSRKKLYYHGNVNGKSDDEFGNILFIIRKRSFFNYFFLPNLMIPVLLFSAFAFFNEVPVLKTILVVFSVLLIFNIIRNFFSAVKFYEYGLIVYKLSGKIRLEYKDIINFGSLFQDNKSESRFKIGTDSTKIDIDTMKHAVRFSVSTSRTGDKIHQEIMEFIPEIEKLF</sequence>
<name>D1AJ36_SEBTE</name>
<accession>D1AJ36</accession>
<evidence type="ECO:0000313" key="3">
    <source>
        <dbReference type="Proteomes" id="UP000000845"/>
    </source>
</evidence>
<keyword evidence="1" id="KW-0472">Membrane</keyword>
<feature type="transmembrane region" description="Helical" evidence="1">
    <location>
        <begin position="152"/>
        <end position="169"/>
    </location>
</feature>
<feature type="transmembrane region" description="Helical" evidence="1">
    <location>
        <begin position="51"/>
        <end position="71"/>
    </location>
</feature>
<keyword evidence="1" id="KW-1133">Transmembrane helix</keyword>
<dbReference type="Proteomes" id="UP000000845">
    <property type="component" value="Chromosome"/>
</dbReference>
<feature type="transmembrane region" description="Helical" evidence="1">
    <location>
        <begin position="125"/>
        <end position="146"/>
    </location>
</feature>
<organism evidence="2 3">
    <name type="scientific">Sebaldella termitidis (strain ATCC 33386 / NCTC 11300)</name>
    <dbReference type="NCBI Taxonomy" id="526218"/>
    <lineage>
        <taxon>Bacteria</taxon>
        <taxon>Fusobacteriati</taxon>
        <taxon>Fusobacteriota</taxon>
        <taxon>Fusobacteriia</taxon>
        <taxon>Fusobacteriales</taxon>
        <taxon>Leptotrichiaceae</taxon>
        <taxon>Sebaldella</taxon>
    </lineage>
</organism>
<feature type="transmembrane region" description="Helical" evidence="1">
    <location>
        <begin position="20"/>
        <end position="39"/>
    </location>
</feature>
<proteinExistence type="predicted"/>
<keyword evidence="3" id="KW-1185">Reference proteome</keyword>
<reference evidence="2 3" key="2">
    <citation type="journal article" date="2010" name="Stand. Genomic Sci.">
        <title>Complete genome sequence of Sebaldella termitidis type strain (NCTC 11300).</title>
        <authorList>
            <person name="Harmon-Smith M."/>
            <person name="Celia L."/>
            <person name="Chertkov O."/>
            <person name="Lapidus A."/>
            <person name="Copeland A."/>
            <person name="Glavina Del Rio T."/>
            <person name="Nolan M."/>
            <person name="Lucas S."/>
            <person name="Tice H."/>
            <person name="Cheng J.F."/>
            <person name="Han C."/>
            <person name="Detter J.C."/>
            <person name="Bruce D."/>
            <person name="Goodwin L."/>
            <person name="Pitluck S."/>
            <person name="Pati A."/>
            <person name="Liolios K."/>
            <person name="Ivanova N."/>
            <person name="Mavromatis K."/>
            <person name="Mikhailova N."/>
            <person name="Chen A."/>
            <person name="Palaniappan K."/>
            <person name="Land M."/>
            <person name="Hauser L."/>
            <person name="Chang Y.J."/>
            <person name="Jeffries C.D."/>
            <person name="Brettin T."/>
            <person name="Goker M."/>
            <person name="Beck B."/>
            <person name="Bristow J."/>
            <person name="Eisen J.A."/>
            <person name="Markowitz V."/>
            <person name="Hugenholtz P."/>
            <person name="Kyrpides N.C."/>
            <person name="Klenk H.P."/>
            <person name="Chen F."/>
        </authorList>
    </citation>
    <scope>NUCLEOTIDE SEQUENCE [LARGE SCALE GENOMIC DNA]</scope>
    <source>
        <strain evidence="3">ATCC 33386 / NCTC 11300</strain>
    </source>
</reference>
<keyword evidence="1" id="KW-0812">Transmembrane</keyword>
<dbReference type="EMBL" id="CP001739">
    <property type="protein sequence ID" value="ACZ08724.1"/>
    <property type="molecule type" value="Genomic_DNA"/>
</dbReference>
<evidence type="ECO:0000313" key="2">
    <source>
        <dbReference type="EMBL" id="ACZ08724.1"/>
    </source>
</evidence>
<dbReference type="HOGENOM" id="CLU_1065150_0_0_0"/>
<evidence type="ECO:0000256" key="1">
    <source>
        <dbReference type="SAM" id="Phobius"/>
    </source>
</evidence>